<reference evidence="1 2" key="3">
    <citation type="submission" date="2019-11" db="EMBL/GenBank/DDBJ databases">
        <title>A de novo genome assembly of a pear dwarfing rootstock.</title>
        <authorList>
            <person name="Wang F."/>
            <person name="Wang J."/>
            <person name="Li S."/>
            <person name="Zhang Y."/>
            <person name="Fang M."/>
            <person name="Ma L."/>
            <person name="Zhao Y."/>
            <person name="Jiang S."/>
        </authorList>
    </citation>
    <scope>NUCLEOTIDE SEQUENCE [LARGE SCALE GENOMIC DNA]</scope>
    <source>
        <strain evidence="1">S2</strain>
        <tissue evidence="1">Leaf</tissue>
    </source>
</reference>
<keyword evidence="2" id="KW-1185">Reference proteome</keyword>
<dbReference type="Proteomes" id="UP000327157">
    <property type="component" value="Chromosome 8"/>
</dbReference>
<accession>A0A5N5HX64</accession>
<proteinExistence type="predicted"/>
<organism evidence="1 2">
    <name type="scientific">Pyrus ussuriensis x Pyrus communis</name>
    <dbReference type="NCBI Taxonomy" id="2448454"/>
    <lineage>
        <taxon>Eukaryota</taxon>
        <taxon>Viridiplantae</taxon>
        <taxon>Streptophyta</taxon>
        <taxon>Embryophyta</taxon>
        <taxon>Tracheophyta</taxon>
        <taxon>Spermatophyta</taxon>
        <taxon>Magnoliopsida</taxon>
        <taxon>eudicotyledons</taxon>
        <taxon>Gunneridae</taxon>
        <taxon>Pentapetalae</taxon>
        <taxon>rosids</taxon>
        <taxon>fabids</taxon>
        <taxon>Rosales</taxon>
        <taxon>Rosaceae</taxon>
        <taxon>Amygdaloideae</taxon>
        <taxon>Maleae</taxon>
        <taxon>Pyrus</taxon>
    </lineage>
</organism>
<name>A0A5N5HX64_9ROSA</name>
<reference evidence="1 2" key="1">
    <citation type="submission" date="2019-09" db="EMBL/GenBank/DDBJ databases">
        <authorList>
            <person name="Ou C."/>
        </authorList>
    </citation>
    <scope>NUCLEOTIDE SEQUENCE [LARGE SCALE GENOMIC DNA]</scope>
    <source>
        <strain evidence="1">S2</strain>
        <tissue evidence="1">Leaf</tissue>
    </source>
</reference>
<evidence type="ECO:0000313" key="2">
    <source>
        <dbReference type="Proteomes" id="UP000327157"/>
    </source>
</evidence>
<sequence>MSELITRRPSVTNAPPALAASTAPAVSAPLIKEPTPLLRLLLRRPRCPSHRRHQCPFSSLVHGGLIGATASQILLITLPWHPKSRVRPPNQIVIYDLEDISPETMAYLEKTFVIRYKQWKNNFHMYFKRWDNPKIACLHVPTEFQDRLEDWEWLCKHFTDPEFVVSRALKTLLHHSGSKPFCIGLRHDNLGRHFRCIGKAWIRETGASSSRSNTTEVDALKEEVTTLKGQLAIQEEQMKAQGKQMRAQMMAQSELMGRS</sequence>
<gene>
    <name evidence="1" type="ORF">D8674_032779</name>
</gene>
<comment type="caution">
    <text evidence="1">The sequence shown here is derived from an EMBL/GenBank/DDBJ whole genome shotgun (WGS) entry which is preliminary data.</text>
</comment>
<reference evidence="2" key="2">
    <citation type="submission" date="2019-10" db="EMBL/GenBank/DDBJ databases">
        <title>A de novo genome assembly of a pear dwarfing rootstock.</title>
        <authorList>
            <person name="Wang F."/>
            <person name="Wang J."/>
            <person name="Li S."/>
            <person name="Zhang Y."/>
            <person name="Fang M."/>
            <person name="Ma L."/>
            <person name="Zhao Y."/>
            <person name="Jiang S."/>
        </authorList>
    </citation>
    <scope>NUCLEOTIDE SEQUENCE [LARGE SCALE GENOMIC DNA]</scope>
</reference>
<protein>
    <submittedName>
        <fullName evidence="1">Uncharacterized protein</fullName>
    </submittedName>
</protein>
<evidence type="ECO:0000313" key="1">
    <source>
        <dbReference type="EMBL" id="KAB2627984.1"/>
    </source>
</evidence>
<dbReference type="AlphaFoldDB" id="A0A5N5HX64"/>
<dbReference type="OrthoDB" id="1708998at2759"/>
<dbReference type="EMBL" id="SMOL01000148">
    <property type="protein sequence ID" value="KAB2627984.1"/>
    <property type="molecule type" value="Genomic_DNA"/>
</dbReference>